<evidence type="ECO:0000313" key="5">
    <source>
        <dbReference type="EMBL" id="QEE26911.1"/>
    </source>
</evidence>
<evidence type="ECO:0000313" key="6">
    <source>
        <dbReference type="Proteomes" id="UP000321820"/>
    </source>
</evidence>
<organism evidence="5 6">
    <name type="scientific">Terriglobus albidus</name>
    <dbReference type="NCBI Taxonomy" id="1592106"/>
    <lineage>
        <taxon>Bacteria</taxon>
        <taxon>Pseudomonadati</taxon>
        <taxon>Acidobacteriota</taxon>
        <taxon>Terriglobia</taxon>
        <taxon>Terriglobales</taxon>
        <taxon>Acidobacteriaceae</taxon>
        <taxon>Terriglobus</taxon>
    </lineage>
</organism>
<dbReference type="Proteomes" id="UP000321820">
    <property type="component" value="Chromosome"/>
</dbReference>
<dbReference type="GO" id="GO:1902201">
    <property type="term" value="P:negative regulation of bacterial-type flagellum-dependent cell motility"/>
    <property type="evidence" value="ECO:0007669"/>
    <property type="project" value="TreeGrafter"/>
</dbReference>
<dbReference type="Pfam" id="PF02518">
    <property type="entry name" value="HATPase_c"/>
    <property type="match status" value="1"/>
</dbReference>
<comment type="catalytic activity">
    <reaction evidence="2">
        <text>2 GTP = 3',3'-c-di-GMP + 2 diphosphate</text>
        <dbReference type="Rhea" id="RHEA:24898"/>
        <dbReference type="ChEBI" id="CHEBI:33019"/>
        <dbReference type="ChEBI" id="CHEBI:37565"/>
        <dbReference type="ChEBI" id="CHEBI:58805"/>
        <dbReference type="EC" id="2.7.7.65"/>
    </reaction>
</comment>
<name>A0A5B9E8V2_9BACT</name>
<dbReference type="Gene3D" id="3.30.70.270">
    <property type="match status" value="1"/>
</dbReference>
<keyword evidence="6" id="KW-1185">Reference proteome</keyword>
<evidence type="ECO:0000256" key="1">
    <source>
        <dbReference type="ARBA" id="ARBA00012528"/>
    </source>
</evidence>
<dbReference type="Gene3D" id="3.30.565.10">
    <property type="entry name" value="Histidine kinase-like ATPase, C-terminal domain"/>
    <property type="match status" value="1"/>
</dbReference>
<reference evidence="5 6" key="1">
    <citation type="submission" date="2019-08" db="EMBL/GenBank/DDBJ databases">
        <title>Complete genome sequence of Terriglobus albidus strain ORNL.</title>
        <authorList>
            <person name="Podar M."/>
        </authorList>
    </citation>
    <scope>NUCLEOTIDE SEQUENCE [LARGE SCALE GENOMIC DNA]</scope>
    <source>
        <strain evidence="5 6">ORNL</strain>
    </source>
</reference>
<dbReference type="Pfam" id="PF00990">
    <property type="entry name" value="GGDEF"/>
    <property type="match status" value="1"/>
</dbReference>
<dbReference type="NCBIfam" id="TIGR00254">
    <property type="entry name" value="GGDEF"/>
    <property type="match status" value="1"/>
</dbReference>
<dbReference type="GO" id="GO:0052621">
    <property type="term" value="F:diguanylate cyclase activity"/>
    <property type="evidence" value="ECO:0007669"/>
    <property type="project" value="UniProtKB-EC"/>
</dbReference>
<dbReference type="SMART" id="SM00267">
    <property type="entry name" value="GGDEF"/>
    <property type="match status" value="1"/>
</dbReference>
<feature type="coiled-coil region" evidence="3">
    <location>
        <begin position="163"/>
        <end position="200"/>
    </location>
</feature>
<dbReference type="FunFam" id="3.30.70.270:FF:000001">
    <property type="entry name" value="Diguanylate cyclase domain protein"/>
    <property type="match status" value="1"/>
</dbReference>
<gene>
    <name evidence="5" type="ORF">FTW19_02160</name>
</gene>
<dbReference type="SUPFAM" id="SSF55874">
    <property type="entry name" value="ATPase domain of HSP90 chaperone/DNA topoisomerase II/histidine kinase"/>
    <property type="match status" value="1"/>
</dbReference>
<dbReference type="AlphaFoldDB" id="A0A5B9E8V2"/>
<dbReference type="KEGG" id="talb:FTW19_02160"/>
<dbReference type="InterPro" id="IPR000160">
    <property type="entry name" value="GGDEF_dom"/>
</dbReference>
<dbReference type="InterPro" id="IPR003594">
    <property type="entry name" value="HATPase_dom"/>
</dbReference>
<keyword evidence="3" id="KW-0175">Coiled coil</keyword>
<accession>A0A5B9E8V2</accession>
<dbReference type="OrthoDB" id="9759607at2"/>
<proteinExistence type="predicted"/>
<sequence length="373" mass="41154">MENSQRLPIYAIPLRYDRNVMHARQYARDVAALLGFSYQEQVRLATATSELSRNAFRYAGGGTVTFLLTRRQPQILMVVVEDNGPGIPNLDEILAGRYQSMTGLGKGITGTKNLMDHFRITSSPSGTVAEAGKLLPGVQPFYDEAAVLKIAGELIRKSVADPFQELERQNQELLRALAEVREKQAQFVELNRKLEELSLQDPLTGVANRRSFDRGLDREWSGAMRTQQPLALLMIDVDFFKLLNDRHGHRYGDEALVLLAGALQKALPRSSDLVARYGGEEFAAVLPFTSASEVAEVAARMHAEVEAQKIAHETPIRSTVTISIGAAVCEPPYDESIARLGYGVLVEAADQALYLAKDKGRNRTEFGEIIAPA</sequence>
<dbReference type="GO" id="GO:0043709">
    <property type="term" value="P:cell adhesion involved in single-species biofilm formation"/>
    <property type="evidence" value="ECO:0007669"/>
    <property type="project" value="TreeGrafter"/>
</dbReference>
<dbReference type="EMBL" id="CP042806">
    <property type="protein sequence ID" value="QEE26911.1"/>
    <property type="molecule type" value="Genomic_DNA"/>
</dbReference>
<dbReference type="InterPro" id="IPR029787">
    <property type="entry name" value="Nucleotide_cyclase"/>
</dbReference>
<dbReference type="PANTHER" id="PTHR45138">
    <property type="entry name" value="REGULATORY COMPONENTS OF SENSORY TRANSDUCTION SYSTEM"/>
    <property type="match status" value="1"/>
</dbReference>
<evidence type="ECO:0000259" key="4">
    <source>
        <dbReference type="PROSITE" id="PS50887"/>
    </source>
</evidence>
<dbReference type="SUPFAM" id="SSF55073">
    <property type="entry name" value="Nucleotide cyclase"/>
    <property type="match status" value="1"/>
</dbReference>
<dbReference type="EC" id="2.7.7.65" evidence="1"/>
<feature type="domain" description="GGDEF" evidence="4">
    <location>
        <begin position="228"/>
        <end position="369"/>
    </location>
</feature>
<dbReference type="CDD" id="cd01949">
    <property type="entry name" value="GGDEF"/>
    <property type="match status" value="1"/>
</dbReference>
<dbReference type="InterPro" id="IPR036890">
    <property type="entry name" value="HATPase_C_sf"/>
</dbReference>
<evidence type="ECO:0000256" key="3">
    <source>
        <dbReference type="SAM" id="Coils"/>
    </source>
</evidence>
<dbReference type="PROSITE" id="PS50887">
    <property type="entry name" value="GGDEF"/>
    <property type="match status" value="1"/>
</dbReference>
<dbReference type="InterPro" id="IPR050469">
    <property type="entry name" value="Diguanylate_Cyclase"/>
</dbReference>
<dbReference type="RefSeq" id="WP_147646107.1">
    <property type="nucleotide sequence ID" value="NZ_CP042806.1"/>
</dbReference>
<dbReference type="PANTHER" id="PTHR45138:SF9">
    <property type="entry name" value="DIGUANYLATE CYCLASE DGCM-RELATED"/>
    <property type="match status" value="1"/>
</dbReference>
<dbReference type="InterPro" id="IPR043128">
    <property type="entry name" value="Rev_trsase/Diguanyl_cyclase"/>
</dbReference>
<dbReference type="GO" id="GO:0005886">
    <property type="term" value="C:plasma membrane"/>
    <property type="evidence" value="ECO:0007669"/>
    <property type="project" value="TreeGrafter"/>
</dbReference>
<evidence type="ECO:0000256" key="2">
    <source>
        <dbReference type="ARBA" id="ARBA00034247"/>
    </source>
</evidence>
<protein>
    <recommendedName>
        <fullName evidence="1">diguanylate cyclase</fullName>
        <ecNumber evidence="1">2.7.7.65</ecNumber>
    </recommendedName>
</protein>